<dbReference type="Gene3D" id="3.40.50.720">
    <property type="entry name" value="NAD(P)-binding Rossmann-like Domain"/>
    <property type="match status" value="1"/>
</dbReference>
<dbReference type="EMBL" id="FORT01000017">
    <property type="protein sequence ID" value="SFK66574.1"/>
    <property type="molecule type" value="Genomic_DNA"/>
</dbReference>
<reference evidence="3" key="1">
    <citation type="submission" date="2016-10" db="EMBL/GenBank/DDBJ databases">
        <authorList>
            <person name="Varghese N."/>
            <person name="Submissions S."/>
        </authorList>
    </citation>
    <scope>NUCLEOTIDE SEQUENCE [LARGE SCALE GENOMIC DNA]</scope>
    <source>
        <strain evidence="3">OK042</strain>
    </source>
</reference>
<organism evidence="2 3">
    <name type="scientific">Brevibacillus centrosporus</name>
    <dbReference type="NCBI Taxonomy" id="54910"/>
    <lineage>
        <taxon>Bacteria</taxon>
        <taxon>Bacillati</taxon>
        <taxon>Bacillota</taxon>
        <taxon>Bacilli</taxon>
        <taxon>Bacillales</taxon>
        <taxon>Paenibacillaceae</taxon>
        <taxon>Brevibacillus</taxon>
    </lineage>
</organism>
<feature type="domain" description="RmlD-like substrate binding" evidence="1">
    <location>
        <begin position="5"/>
        <end position="276"/>
    </location>
</feature>
<dbReference type="PANTHER" id="PTHR43242">
    <property type="entry name" value="NAD(P)-BINDING ROSSMANN-FOLD SUPERFAMILY PROTEIN"/>
    <property type="match status" value="1"/>
</dbReference>
<evidence type="ECO:0000313" key="3">
    <source>
        <dbReference type="Proteomes" id="UP000198915"/>
    </source>
</evidence>
<dbReference type="PANTHER" id="PTHR43242:SF1">
    <property type="entry name" value="NAD(P)-BINDING ROSSMANN-FOLD SUPERFAMILY PROTEIN"/>
    <property type="match status" value="1"/>
</dbReference>
<dbReference type="STRING" id="1884381.SAMN05518846_11773"/>
<evidence type="ECO:0000313" key="2">
    <source>
        <dbReference type="EMBL" id="SFK66574.1"/>
    </source>
</evidence>
<protein>
    <submittedName>
        <fullName evidence="2">dTDP-4-dehydrorhamnose reductase</fullName>
    </submittedName>
</protein>
<dbReference type="UniPathway" id="UPA00124"/>
<accession>A0A1I4BCQ1</accession>
<dbReference type="AlphaFoldDB" id="A0A1I4BCQ1"/>
<dbReference type="SUPFAM" id="SSF51735">
    <property type="entry name" value="NAD(P)-binding Rossmann-fold domains"/>
    <property type="match status" value="1"/>
</dbReference>
<dbReference type="InterPro" id="IPR036291">
    <property type="entry name" value="NAD(P)-bd_dom_sf"/>
</dbReference>
<evidence type="ECO:0000259" key="1">
    <source>
        <dbReference type="Pfam" id="PF04321"/>
    </source>
</evidence>
<sequence>MKRQRILLLGGSGYLGAQIDSCLRTSQEHEVVATCFSGAIQPGWTRVNVKDAETFAALVSAASPDVLIWALRGNDSADAQELIEIGMRVLLAHIPKQAKLIYLSTDGVFGNKPGPFTEQEEWELLDERNPLAGYCLAKIMGEQMVREQHDHHLILRFGPIYGKNVQGIWDKRTKALVSELQEGRGVVRTENLYKSFVHVEDLGRAVAELVTSSHKGTLHLGPEEKASYYTFCRSMAKDFGYAPELVHGEILSAEKARELGIPLDTSLDTSKGRAWVKTEFRGVSGQEK</sequence>
<dbReference type="Proteomes" id="UP000198915">
    <property type="component" value="Unassembled WGS sequence"/>
</dbReference>
<proteinExistence type="predicted"/>
<dbReference type="GO" id="GO:0019305">
    <property type="term" value="P:dTDP-rhamnose biosynthetic process"/>
    <property type="evidence" value="ECO:0007669"/>
    <property type="project" value="UniProtKB-UniPathway"/>
</dbReference>
<dbReference type="InterPro" id="IPR029903">
    <property type="entry name" value="RmlD-like-bd"/>
</dbReference>
<keyword evidence="3" id="KW-1185">Reference proteome</keyword>
<dbReference type="RefSeq" id="WP_092274538.1">
    <property type="nucleotide sequence ID" value="NZ_BJOE01000031.1"/>
</dbReference>
<name>A0A1I4BCQ1_9BACL</name>
<gene>
    <name evidence="2" type="ORF">SAMN05518846_11773</name>
</gene>
<dbReference type="Pfam" id="PF04321">
    <property type="entry name" value="RmlD_sub_bind"/>
    <property type="match status" value="1"/>
</dbReference>